<dbReference type="SUPFAM" id="SSF51306">
    <property type="entry name" value="LexA/Signal peptidase"/>
    <property type="match status" value="1"/>
</dbReference>
<evidence type="ECO:0000313" key="14">
    <source>
        <dbReference type="Proteomes" id="UP000298663"/>
    </source>
</evidence>
<name>A0A4U5LPL1_STECR</name>
<evidence type="ECO:0000259" key="12">
    <source>
        <dbReference type="Pfam" id="PF10502"/>
    </source>
</evidence>
<dbReference type="PANTHER" id="PTHR46041:SF2">
    <property type="entry name" value="MITOCHONDRIAL INNER MEMBRANE PROTEASE SUBUNIT 2"/>
    <property type="match status" value="1"/>
</dbReference>
<evidence type="ECO:0000256" key="9">
    <source>
        <dbReference type="ARBA" id="ARBA00023128"/>
    </source>
</evidence>
<evidence type="ECO:0000256" key="1">
    <source>
        <dbReference type="ARBA" id="ARBA00004434"/>
    </source>
</evidence>
<comment type="caution">
    <text evidence="13">The sequence shown here is derived from an EMBL/GenBank/DDBJ whole genome shotgun (WGS) entry which is preliminary data.</text>
</comment>
<evidence type="ECO:0000313" key="13">
    <source>
        <dbReference type="EMBL" id="TKR57861.1"/>
    </source>
</evidence>
<keyword evidence="4 11" id="KW-0645">Protease</keyword>
<dbReference type="NCBIfam" id="TIGR02227">
    <property type="entry name" value="sigpep_I_bact"/>
    <property type="match status" value="1"/>
</dbReference>
<comment type="subunit">
    <text evidence="3">Heterodimer of 2 subunits, IMMPL1 and IMMPL2.</text>
</comment>
<dbReference type="InterPro" id="IPR037730">
    <property type="entry name" value="IMP2"/>
</dbReference>
<comment type="subcellular location">
    <subcellularLocation>
        <location evidence="1">Mitochondrion inner membrane</location>
        <topology evidence="1">Single-pass membrane protein</topology>
    </subcellularLocation>
</comment>
<evidence type="ECO:0000256" key="11">
    <source>
        <dbReference type="RuleBase" id="RU362041"/>
    </source>
</evidence>
<dbReference type="InterPro" id="IPR000223">
    <property type="entry name" value="Pept_S26A_signal_pept_1"/>
</dbReference>
<dbReference type="GO" id="GO:0042720">
    <property type="term" value="C:mitochondrial inner membrane peptidase complex"/>
    <property type="evidence" value="ECO:0007669"/>
    <property type="project" value="InterPro"/>
</dbReference>
<keyword evidence="9 11" id="KW-0496">Mitochondrion</keyword>
<protein>
    <recommendedName>
        <fullName evidence="11">Mitochondrial inner membrane protease subunit</fullName>
        <ecNumber evidence="11">3.4.21.-</ecNumber>
    </recommendedName>
</protein>
<dbReference type="PROSITE" id="PS00761">
    <property type="entry name" value="SPASE_I_3"/>
    <property type="match status" value="1"/>
</dbReference>
<evidence type="ECO:0000256" key="10">
    <source>
        <dbReference type="ARBA" id="ARBA00023136"/>
    </source>
</evidence>
<reference evidence="13 14" key="1">
    <citation type="journal article" date="2015" name="Genome Biol.">
        <title>Comparative genomics of Steinernema reveals deeply conserved gene regulatory networks.</title>
        <authorList>
            <person name="Dillman A.R."/>
            <person name="Macchietto M."/>
            <person name="Porter C.F."/>
            <person name="Rogers A."/>
            <person name="Williams B."/>
            <person name="Antoshechkin I."/>
            <person name="Lee M.M."/>
            <person name="Goodwin Z."/>
            <person name="Lu X."/>
            <person name="Lewis E.E."/>
            <person name="Goodrich-Blair H."/>
            <person name="Stock S.P."/>
            <person name="Adams B.J."/>
            <person name="Sternberg P.W."/>
            <person name="Mortazavi A."/>
        </authorList>
    </citation>
    <scope>NUCLEOTIDE SEQUENCE [LARGE SCALE GENOMIC DNA]</scope>
    <source>
        <strain evidence="13 14">ALL</strain>
    </source>
</reference>
<dbReference type="Pfam" id="PF10502">
    <property type="entry name" value="Peptidase_S26"/>
    <property type="match status" value="1"/>
</dbReference>
<evidence type="ECO:0000256" key="3">
    <source>
        <dbReference type="ARBA" id="ARBA00011805"/>
    </source>
</evidence>
<organism evidence="13 14">
    <name type="scientific">Steinernema carpocapsae</name>
    <name type="common">Entomopathogenic nematode</name>
    <dbReference type="NCBI Taxonomy" id="34508"/>
    <lineage>
        <taxon>Eukaryota</taxon>
        <taxon>Metazoa</taxon>
        <taxon>Ecdysozoa</taxon>
        <taxon>Nematoda</taxon>
        <taxon>Chromadorea</taxon>
        <taxon>Rhabditida</taxon>
        <taxon>Tylenchina</taxon>
        <taxon>Panagrolaimomorpha</taxon>
        <taxon>Strongyloidoidea</taxon>
        <taxon>Steinernematidae</taxon>
        <taxon>Steinernema</taxon>
    </lineage>
</organism>
<dbReference type="GO" id="GO:0006627">
    <property type="term" value="P:protein processing involved in protein targeting to mitochondrion"/>
    <property type="evidence" value="ECO:0007669"/>
    <property type="project" value="InterPro"/>
</dbReference>
<keyword evidence="5" id="KW-0812">Transmembrane</keyword>
<dbReference type="PANTHER" id="PTHR46041">
    <property type="entry name" value="MITOCHONDRIAL INNER MEMBRANE PROTEASE SUBUNIT 2"/>
    <property type="match status" value="1"/>
</dbReference>
<feature type="domain" description="Peptidase S26" evidence="12">
    <location>
        <begin position="74"/>
        <end position="107"/>
    </location>
</feature>
<dbReference type="STRING" id="34508.A0A4U5LPL1"/>
<dbReference type="CDD" id="cd06530">
    <property type="entry name" value="S26_SPase_I"/>
    <property type="match status" value="1"/>
</dbReference>
<dbReference type="EMBL" id="AZBU02000014">
    <property type="protein sequence ID" value="TKR57861.1"/>
    <property type="molecule type" value="Genomic_DNA"/>
</dbReference>
<dbReference type="GO" id="GO:0004252">
    <property type="term" value="F:serine-type endopeptidase activity"/>
    <property type="evidence" value="ECO:0007669"/>
    <property type="project" value="InterPro"/>
</dbReference>
<evidence type="ECO:0000256" key="6">
    <source>
        <dbReference type="ARBA" id="ARBA00022792"/>
    </source>
</evidence>
<dbReference type="OrthoDB" id="308440at2759"/>
<accession>A0A4U5LPL1</accession>
<keyword evidence="10" id="KW-0472">Membrane</keyword>
<evidence type="ECO:0000256" key="8">
    <source>
        <dbReference type="ARBA" id="ARBA00022989"/>
    </source>
</evidence>
<keyword evidence="6 11" id="KW-0999">Mitochondrion inner membrane</keyword>
<comment type="similarity">
    <text evidence="2">Belongs to the peptidase S26 family. IMP2 subfamily.</text>
</comment>
<dbReference type="InterPro" id="IPR019533">
    <property type="entry name" value="Peptidase_S26"/>
</dbReference>
<proteinExistence type="inferred from homology"/>
<keyword evidence="7 11" id="KW-0378">Hydrolase</keyword>
<dbReference type="InterPro" id="IPR036286">
    <property type="entry name" value="LexA/Signal_pep-like_sf"/>
</dbReference>
<dbReference type="EC" id="3.4.21.-" evidence="11"/>
<reference evidence="13 14" key="2">
    <citation type="journal article" date="2019" name="G3 (Bethesda)">
        <title>Hybrid Assembly of the Genome of the Entomopathogenic Nematode Steinernema carpocapsae Identifies the X-Chromosome.</title>
        <authorList>
            <person name="Serra L."/>
            <person name="Macchietto M."/>
            <person name="Macias-Munoz A."/>
            <person name="McGill C.J."/>
            <person name="Rodriguez I.M."/>
            <person name="Rodriguez B."/>
            <person name="Murad R."/>
            <person name="Mortazavi A."/>
        </authorList>
    </citation>
    <scope>NUCLEOTIDE SEQUENCE [LARGE SCALE GENOMIC DNA]</scope>
    <source>
        <strain evidence="13 14">ALL</strain>
    </source>
</reference>
<dbReference type="InterPro" id="IPR019758">
    <property type="entry name" value="Pept_S26A_signal_pept_1_CS"/>
</dbReference>
<evidence type="ECO:0000256" key="4">
    <source>
        <dbReference type="ARBA" id="ARBA00022670"/>
    </source>
</evidence>
<sequence>MAPTTVGIGKLNQKKYFTREYGLNEKAQRNDIVSLRRTVPEGTGSKGSNWKVVVKRVIGLENERVWNVRKREWVDVPEGHVFVMGDNRKISKDSRNYGPVKTELIRRKVICQYKPFKMCLKDRVNDDSKIVQAKRT</sequence>
<evidence type="ECO:0000256" key="5">
    <source>
        <dbReference type="ARBA" id="ARBA00022692"/>
    </source>
</evidence>
<dbReference type="GO" id="GO:0006465">
    <property type="term" value="P:signal peptide processing"/>
    <property type="evidence" value="ECO:0007669"/>
    <property type="project" value="InterPro"/>
</dbReference>
<evidence type="ECO:0000256" key="7">
    <source>
        <dbReference type="ARBA" id="ARBA00022801"/>
    </source>
</evidence>
<dbReference type="Proteomes" id="UP000298663">
    <property type="component" value="Unassembled WGS sequence"/>
</dbReference>
<dbReference type="Gene3D" id="2.10.109.10">
    <property type="entry name" value="Umud Fragment, subunit A"/>
    <property type="match status" value="1"/>
</dbReference>
<dbReference type="PRINTS" id="PR00727">
    <property type="entry name" value="LEADERPTASE"/>
</dbReference>
<keyword evidence="8" id="KW-1133">Transmembrane helix</keyword>
<dbReference type="AlphaFoldDB" id="A0A4U5LPL1"/>
<keyword evidence="14" id="KW-1185">Reference proteome</keyword>
<evidence type="ECO:0000256" key="2">
    <source>
        <dbReference type="ARBA" id="ARBA00007066"/>
    </source>
</evidence>
<gene>
    <name evidence="13" type="ORF">L596_030506</name>
</gene>